<keyword evidence="1" id="KW-0677">Repeat</keyword>
<dbReference type="EMBL" id="SAXT01000004">
    <property type="protein sequence ID" value="TXJ12237.1"/>
    <property type="molecule type" value="Genomic_DNA"/>
</dbReference>
<dbReference type="InterPro" id="IPR002110">
    <property type="entry name" value="Ankyrin_rpt"/>
</dbReference>
<dbReference type="Gene3D" id="1.25.40.20">
    <property type="entry name" value="Ankyrin repeat-containing domain"/>
    <property type="match status" value="2"/>
</dbReference>
<dbReference type="SUPFAM" id="SSF48403">
    <property type="entry name" value="Ankyrin repeat"/>
    <property type="match status" value="1"/>
</dbReference>
<accession>A0A5C8CGX1</accession>
<evidence type="ECO:0000313" key="4">
    <source>
        <dbReference type="Proteomes" id="UP000325116"/>
    </source>
</evidence>
<dbReference type="RefSeq" id="WP_147758226.1">
    <property type="nucleotide sequence ID" value="NZ_SAXT01000004.1"/>
</dbReference>
<gene>
    <name evidence="3" type="ORF">EPJ80_05450</name>
</gene>
<dbReference type="Proteomes" id="UP000325116">
    <property type="component" value="Unassembled WGS sequence"/>
</dbReference>
<dbReference type="PANTHER" id="PTHR24188">
    <property type="entry name" value="ANKYRIN REPEAT PROTEIN"/>
    <property type="match status" value="1"/>
</dbReference>
<dbReference type="InterPro" id="IPR036770">
    <property type="entry name" value="Ankyrin_rpt-contain_sf"/>
</dbReference>
<evidence type="ECO:0000256" key="1">
    <source>
        <dbReference type="ARBA" id="ARBA00022737"/>
    </source>
</evidence>
<evidence type="ECO:0000256" key="2">
    <source>
        <dbReference type="ARBA" id="ARBA00023043"/>
    </source>
</evidence>
<proteinExistence type="predicted"/>
<dbReference type="AlphaFoldDB" id="A0A5C8CGX1"/>
<sequence>MKRILLNFLFLTLILFTIIYCKKENETVEEENIYNAYVKGNPNNIYHSKYSNVVKIQGRYVEKTNNSFYLTLGGREEGRYVEKTNNSFYLTLGGREEGRYVEKTNNSFYLTLGGREEGKYDENYNIFEAIRFGSLQRVAEIIEADNSQIEAELYNDGEEEYEEYNEFTDNYYNIYGINPLSFAVFYRDIGIVQYLLDNINDESVLLHGDVDGWNAFAYACAVGTLDIIKALIQKYPDFVNWENDGANGLHMASLNGNISVLDYLVNDLKIDINSRNDVGEGVLYYAKDEETEEALIKLGAKRRKYYDYDYYDEYEDDY</sequence>
<evidence type="ECO:0000313" key="3">
    <source>
        <dbReference type="EMBL" id="TXJ12237.1"/>
    </source>
</evidence>
<comment type="caution">
    <text evidence="3">The sequence shown here is derived from an EMBL/GenBank/DDBJ whole genome shotgun (WGS) entry which is preliminary data.</text>
</comment>
<name>A0A5C8CGX1_9SPIR</name>
<dbReference type="PANTHER" id="PTHR24188:SF29">
    <property type="entry name" value="GH09064P"/>
    <property type="match status" value="1"/>
</dbReference>
<organism evidence="3 4">
    <name type="scientific">Brachyspira aalborgi</name>
    <dbReference type="NCBI Taxonomy" id="29522"/>
    <lineage>
        <taxon>Bacteria</taxon>
        <taxon>Pseudomonadati</taxon>
        <taxon>Spirochaetota</taxon>
        <taxon>Spirochaetia</taxon>
        <taxon>Brachyspirales</taxon>
        <taxon>Brachyspiraceae</taxon>
        <taxon>Brachyspira</taxon>
    </lineage>
</organism>
<keyword evidence="2" id="KW-0040">ANK repeat</keyword>
<dbReference type="Pfam" id="PF12796">
    <property type="entry name" value="Ank_2"/>
    <property type="match status" value="1"/>
</dbReference>
<dbReference type="SMART" id="SM00248">
    <property type="entry name" value="ANK"/>
    <property type="match status" value="3"/>
</dbReference>
<protein>
    <submittedName>
        <fullName evidence="3">Ankyrin repeat domain-containing protein</fullName>
    </submittedName>
</protein>
<reference evidence="3 4" key="1">
    <citation type="journal article" date="1992" name="Lakartidningen">
        <title>[Penicillin V and not amoxicillin is the first choice preparation in acute otitis].</title>
        <authorList>
            <person name="Kamme C."/>
            <person name="Lundgren K."/>
            <person name="Prellner K."/>
        </authorList>
    </citation>
    <scope>NUCLEOTIDE SEQUENCE [LARGE SCALE GENOMIC DNA]</scope>
    <source>
        <strain evidence="3 4">W1</strain>
    </source>
</reference>